<dbReference type="OrthoDB" id="10403448at2759"/>
<dbReference type="EMBL" id="FJOG01000031">
    <property type="protein sequence ID" value="CZR65537.1"/>
    <property type="molecule type" value="Genomic_DNA"/>
</dbReference>
<name>A0A1L7XKS1_9HELO</name>
<feature type="region of interest" description="Disordered" evidence="1">
    <location>
        <begin position="168"/>
        <end position="187"/>
    </location>
</feature>
<gene>
    <name evidence="2" type="ORF">PAC_15437</name>
</gene>
<accession>A0A1L7XKS1</accession>
<sequence length="307" mass="34107">MIFETLKPIPVKSIKRFAQPVASKLPASSALAKPPSADLRVSSAADAFQSLSLNDPRPDANDLIGSFAKLSAKEWIPYSAPPPVQPKQSPVFDDLTSAFASLSTSDNTLERPCAAVDNLTSSFAKVSFSTIDNTFDDSVLEEPEVDMDNIFVPFRKLSIKDHQLRASARLSHPSRQIPKQVPEPEPTPEFAAPEIDDLVACMATLSYEERTGLRSCFKDPSRPHPGSKSVNFVTYEGRPDVDMCELRYYTLRKGEERGHKYYKRSRPHVPGDKYIGTENDGTTWLAKTLGLFHPPGRRGNLGKLDRW</sequence>
<dbReference type="Proteomes" id="UP000184330">
    <property type="component" value="Unassembled WGS sequence"/>
</dbReference>
<dbReference type="AlphaFoldDB" id="A0A1L7XKS1"/>
<reference evidence="2 3" key="1">
    <citation type="submission" date="2016-03" db="EMBL/GenBank/DDBJ databases">
        <authorList>
            <person name="Ploux O."/>
        </authorList>
    </citation>
    <scope>NUCLEOTIDE SEQUENCE [LARGE SCALE GENOMIC DNA]</scope>
    <source>
        <strain evidence="2 3">UAMH 11012</strain>
    </source>
</reference>
<keyword evidence="3" id="KW-1185">Reference proteome</keyword>
<proteinExistence type="predicted"/>
<evidence type="ECO:0000256" key="1">
    <source>
        <dbReference type="SAM" id="MobiDB-lite"/>
    </source>
</evidence>
<evidence type="ECO:0000313" key="3">
    <source>
        <dbReference type="Proteomes" id="UP000184330"/>
    </source>
</evidence>
<protein>
    <submittedName>
        <fullName evidence="2">Uncharacterized protein</fullName>
    </submittedName>
</protein>
<evidence type="ECO:0000313" key="2">
    <source>
        <dbReference type="EMBL" id="CZR65537.1"/>
    </source>
</evidence>
<organism evidence="2 3">
    <name type="scientific">Phialocephala subalpina</name>
    <dbReference type="NCBI Taxonomy" id="576137"/>
    <lineage>
        <taxon>Eukaryota</taxon>
        <taxon>Fungi</taxon>
        <taxon>Dikarya</taxon>
        <taxon>Ascomycota</taxon>
        <taxon>Pezizomycotina</taxon>
        <taxon>Leotiomycetes</taxon>
        <taxon>Helotiales</taxon>
        <taxon>Mollisiaceae</taxon>
        <taxon>Phialocephala</taxon>
        <taxon>Phialocephala fortinii species complex</taxon>
    </lineage>
</organism>